<keyword evidence="7" id="KW-0539">Nucleus</keyword>
<dbReference type="GO" id="GO:0006606">
    <property type="term" value="P:protein import into nucleus"/>
    <property type="evidence" value="ECO:0007669"/>
    <property type="project" value="TreeGrafter"/>
</dbReference>
<reference evidence="15" key="3">
    <citation type="submission" date="2025-04" db="UniProtKB">
        <authorList>
            <consortium name="RefSeq"/>
        </authorList>
    </citation>
    <scope>IDENTIFICATION</scope>
    <source>
        <strain evidence="15">CBS 781.70</strain>
    </source>
</reference>
<keyword evidence="6" id="KW-0906">Nuclear pore complex</keyword>
<evidence type="ECO:0000256" key="7">
    <source>
        <dbReference type="ARBA" id="ARBA00023242"/>
    </source>
</evidence>
<feature type="domain" description="Nuclear pore protein Nup188 C-terminal" evidence="11">
    <location>
        <begin position="1496"/>
        <end position="1870"/>
    </location>
</feature>
<evidence type="ECO:0000256" key="9">
    <source>
        <dbReference type="ARBA" id="ARBA00040174"/>
    </source>
</evidence>
<dbReference type="InterPro" id="IPR048883">
    <property type="entry name" value="Nup188_N-subdom_III"/>
</dbReference>
<evidence type="ECO:0000259" key="11">
    <source>
        <dbReference type="Pfam" id="PF18378"/>
    </source>
</evidence>
<comment type="similarity">
    <text evidence="8">Belongs to the Nup188 family.</text>
</comment>
<proteinExistence type="inferred from homology"/>
<evidence type="ECO:0000313" key="15">
    <source>
        <dbReference type="RefSeq" id="XP_033536887.1"/>
    </source>
</evidence>
<evidence type="ECO:0000256" key="4">
    <source>
        <dbReference type="ARBA" id="ARBA00022927"/>
    </source>
</evidence>
<keyword evidence="14" id="KW-1185">Reference proteome</keyword>
<dbReference type="Pfam" id="PF10487">
    <property type="entry name" value="Nup188_N"/>
    <property type="match status" value="1"/>
</dbReference>
<sequence>MEPENVEVYFPPLNKCLTGGAQLLSWKSVYWALTCSGNPLEDTPVQSFLNDPVTYGLLRHAFEPTMRMERGPFDTKTSAVNVTPGDNALYNIEEIKEDAIWLSEELKIDELAALRLVILEWQGRPQSKLLCGFTEEEVLGIQNAIGAINSASSLISQEEQNNESISKERRKVNLLRLYMTERAHLTKVTEFLLHYGVSTIPLQRDFFGYRDPKSATGTDEWIATLGQRLLGNLHEEGFTHVRMSRFTATCKTWLEVRHHNLDAGQGWLKRWVENGAVELAETWAWLQLSEMVAIMQILLVHLIAWRDICSITMVETWFDFLGSASFFDGAHFRGPFESTASLVYQLQLLVSSTSVLMIWGEGIRPYLVEHARDRSSEIINKDQTRFIASATCMESVHRVIVNASNAGLQPAIPAIYAWSLIGLLVKDAAAEAQEQGLQQSPSQPLDTADPGQGFYETVAELLSTVQNPRDDAEEDDQIALLLVASIDQFQILNVISGIADGLDVMVPQSSGTATRLALRRSLLSLVRDSLTYVQYSADLLGATLSILSSDKPVHSLVSLLTREIPLDAREANRVKDASDFKIITEFLEDQRGFMRAIFDQAVLRFPLEVSPLLKLCQALAVTPCPDNDPPGALWVRGILSQLHSFTCRLPANFAGYEIIPLRDGVNGMRLLYDLPLFTEVRRTLLHSNQNGASGTPFIMNAGTVGALLTSKPPHITSWEYSCSAFELLTSYLSTLLGNCNERPTFADHELQLDTAADIISTITILLDACFRMPHIHNQEDVDPKTEALLILGECRSLLSDQRDLISVVFAIFEQQLQRECEQPGLDGSLDLLISCLRFITIVTAVSPERVWGPLSRSRFVRSDGSGGAIIAIVTSTELVTGQFGFLLACIRLFEELVEDAVIRSVSRNAASKAVVRFGTPNVTTSMSTQKMISDLIALAVKLLAGVYSAFGSWNFQDVNERLEIGSRLTSLFERIVVYVYDCDEATAPKERLAGTLAGSAEYLLEIFLAPSDSSGFTRPLLESLTYGCMVPSQTPDVTALKPWTKQTESAIKFSTILLRAGILLNMPTSLLEQQLFKVAPVLARLFAGGDAHKYSTACLLEAMIRSSDKSSEEPASLLGQMGSETATSFLAALLQLNRPLEDPAIEEAIWQLLSAVVSSRQQWFAIAILTGKSPRDMRANASRGGQQASLGNNVLRHAAEALKADEMPIHRGFPMLTFLRDAFSHYAWTMDTFTAHRDCVNALIRHLQPMPRPSSLNTPEVVVTTAQQWSFISVAVEILALHLHSEPRQKRADLVARLTQPSADRPSVVEYLTGPVPGMSEVVRAQVGAGASPIAYNRSLHANLNRNFNMVFRPASLQNFKRTLLYRAELGWNYFYDIPFAAKLLRYEKAWEGRNGNGLKAEVLRANANLSLVESQVQLLRAWKLLAIELSRSITPNERAARQLTTAVVSSLEANKSDNSPPELAGRVIQSRLELSFIVVQRLVAAGLSDQETQELFDAAWNAFRDTCNDFDNAFSGSNVDEVRMTLKILFLAIQANFRLLTQPRPDGMSDGDWNQVVQRRTAQIPTALEIMDKVVLRGVKSFVKQVHNDAQSCDPSDLVLLTAIFQFSLRVPGMGRSHSQISLLVSTASAIRCATTLFSWSDKLVINGDPIYGELSVLFLLELSSVPLVAESMAVEGVLANISNSNLAKYFRLEHGMGPFDEPVRLHSIWTRGILPLCLNLLDSVGPPIAAELATFLNQFRGQLARNVTTIDSKQSRILKTRPGTMTLNLASETHSLALLAALLDRCRSAGLVQGVVAADIPALDWDRATVRDDVESWLASRAYLRQRIVPASEGDVGLAKMAAIKGENGSENRLEERVVQELQQAMVLLAESANGGG</sequence>
<protein>
    <recommendedName>
        <fullName evidence="9">Nucleoporin NUP188</fullName>
    </recommendedName>
</protein>
<dbReference type="Pfam" id="PF18378">
    <property type="entry name" value="Nup188_C"/>
    <property type="match status" value="1"/>
</dbReference>
<dbReference type="GeneID" id="54422328"/>
<evidence type="ECO:0000256" key="1">
    <source>
        <dbReference type="ARBA" id="ARBA00004567"/>
    </source>
</evidence>
<evidence type="ECO:0000313" key="13">
    <source>
        <dbReference type="EMBL" id="KAF1815256.1"/>
    </source>
</evidence>
<reference evidence="13 15" key="1">
    <citation type="submission" date="2020-01" db="EMBL/GenBank/DDBJ databases">
        <authorList>
            <consortium name="DOE Joint Genome Institute"/>
            <person name="Haridas S."/>
            <person name="Albert R."/>
            <person name="Binder M."/>
            <person name="Bloem J."/>
            <person name="Labutti K."/>
            <person name="Salamov A."/>
            <person name="Andreopoulos B."/>
            <person name="Baker S.E."/>
            <person name="Barry K."/>
            <person name="Bills G."/>
            <person name="Bluhm B.H."/>
            <person name="Cannon C."/>
            <person name="Castanera R."/>
            <person name="Culley D.E."/>
            <person name="Daum C."/>
            <person name="Ezra D."/>
            <person name="Gonzalez J.B."/>
            <person name="Henrissat B."/>
            <person name="Kuo A."/>
            <person name="Liang C."/>
            <person name="Lipzen A."/>
            <person name="Lutzoni F."/>
            <person name="Magnuson J."/>
            <person name="Mondo S."/>
            <person name="Nolan M."/>
            <person name="Ohm R."/>
            <person name="Pangilinan J."/>
            <person name="Park H.-J."/>
            <person name="Ramirez L."/>
            <person name="Alfaro M."/>
            <person name="Sun H."/>
            <person name="Tritt A."/>
            <person name="Yoshinaga Y."/>
            <person name="Zwiers L.-H."/>
            <person name="Turgeon B.G."/>
            <person name="Goodwin S.B."/>
            <person name="Spatafora J.W."/>
            <person name="Crous P.W."/>
            <person name="Grigoriev I.V."/>
        </authorList>
    </citation>
    <scope>NUCLEOTIDE SEQUENCE</scope>
    <source>
        <strain evidence="13 15">CBS 781.70</strain>
    </source>
</reference>
<feature type="domain" description="Nucleoporin Nup188 N-terminal subdomain III" evidence="12">
    <location>
        <begin position="718"/>
        <end position="1172"/>
    </location>
</feature>
<dbReference type="GO" id="GO:0051028">
    <property type="term" value="P:mRNA transport"/>
    <property type="evidence" value="ECO:0007669"/>
    <property type="project" value="UniProtKB-KW"/>
</dbReference>
<dbReference type="GO" id="GO:0006405">
    <property type="term" value="P:RNA export from nucleus"/>
    <property type="evidence" value="ECO:0007669"/>
    <property type="project" value="TreeGrafter"/>
</dbReference>
<dbReference type="PANTHER" id="PTHR31431:SF1">
    <property type="entry name" value="NUCLEOPORIN NUP188"/>
    <property type="match status" value="1"/>
</dbReference>
<dbReference type="GO" id="GO:0044611">
    <property type="term" value="C:nuclear pore inner ring"/>
    <property type="evidence" value="ECO:0007669"/>
    <property type="project" value="TreeGrafter"/>
</dbReference>
<evidence type="ECO:0000256" key="2">
    <source>
        <dbReference type="ARBA" id="ARBA00022448"/>
    </source>
</evidence>
<dbReference type="PANTHER" id="PTHR31431">
    <property type="entry name" value="NUCLEOPORIN NUP188 HOMOLOG"/>
    <property type="match status" value="1"/>
</dbReference>
<evidence type="ECO:0000259" key="12">
    <source>
        <dbReference type="Pfam" id="PF21093"/>
    </source>
</evidence>
<organism evidence="13">
    <name type="scientific">Eremomyces bilateralis CBS 781.70</name>
    <dbReference type="NCBI Taxonomy" id="1392243"/>
    <lineage>
        <taxon>Eukaryota</taxon>
        <taxon>Fungi</taxon>
        <taxon>Dikarya</taxon>
        <taxon>Ascomycota</taxon>
        <taxon>Pezizomycotina</taxon>
        <taxon>Dothideomycetes</taxon>
        <taxon>Dothideomycetes incertae sedis</taxon>
        <taxon>Eremomycetales</taxon>
        <taxon>Eremomycetaceae</taxon>
        <taxon>Eremomyces</taxon>
    </lineage>
</organism>
<dbReference type="Gene3D" id="1.25.10.70">
    <property type="match status" value="1"/>
</dbReference>
<evidence type="ECO:0000256" key="5">
    <source>
        <dbReference type="ARBA" id="ARBA00023010"/>
    </source>
</evidence>
<gene>
    <name evidence="13 15" type="ORF">P152DRAFT_480315</name>
</gene>
<dbReference type="EMBL" id="ML975152">
    <property type="protein sequence ID" value="KAF1815256.1"/>
    <property type="molecule type" value="Genomic_DNA"/>
</dbReference>
<dbReference type="Pfam" id="PF21093">
    <property type="entry name" value="Nup188_N-subdom_III"/>
    <property type="match status" value="1"/>
</dbReference>
<evidence type="ECO:0000256" key="3">
    <source>
        <dbReference type="ARBA" id="ARBA00022816"/>
    </source>
</evidence>
<feature type="domain" description="Nucleoporin Nup188 N-terminal" evidence="10">
    <location>
        <begin position="156"/>
        <end position="428"/>
    </location>
</feature>
<evidence type="ECO:0000256" key="6">
    <source>
        <dbReference type="ARBA" id="ARBA00023132"/>
    </source>
</evidence>
<evidence type="ECO:0000313" key="14">
    <source>
        <dbReference type="Proteomes" id="UP000504638"/>
    </source>
</evidence>
<keyword evidence="5" id="KW-0811">Translocation</keyword>
<dbReference type="GO" id="GO:0017056">
    <property type="term" value="F:structural constituent of nuclear pore"/>
    <property type="evidence" value="ECO:0007669"/>
    <property type="project" value="InterPro"/>
</dbReference>
<dbReference type="OrthoDB" id="102511at2759"/>
<reference evidence="15" key="2">
    <citation type="submission" date="2020-04" db="EMBL/GenBank/DDBJ databases">
        <authorList>
            <consortium name="NCBI Genome Project"/>
        </authorList>
    </citation>
    <scope>NUCLEOTIDE SEQUENCE</scope>
    <source>
        <strain evidence="15">CBS 781.70</strain>
    </source>
</reference>
<dbReference type="InterPro" id="IPR018864">
    <property type="entry name" value="Nucleoporin_Nup188_N"/>
</dbReference>
<accession>A0A6G1GBE4</accession>
<dbReference type="Proteomes" id="UP000504638">
    <property type="component" value="Unplaced"/>
</dbReference>
<comment type="subcellular location">
    <subcellularLocation>
        <location evidence="1">Nucleus</location>
        <location evidence="1">Nuclear pore complex</location>
    </subcellularLocation>
</comment>
<keyword evidence="4" id="KW-0653">Protein transport</keyword>
<keyword evidence="2" id="KW-0813">Transport</keyword>
<dbReference type="RefSeq" id="XP_033536887.1">
    <property type="nucleotide sequence ID" value="XM_033681758.1"/>
</dbReference>
<evidence type="ECO:0000259" key="10">
    <source>
        <dbReference type="Pfam" id="PF10487"/>
    </source>
</evidence>
<evidence type="ECO:0000256" key="8">
    <source>
        <dbReference type="ARBA" id="ARBA00038387"/>
    </source>
</evidence>
<name>A0A6G1GBE4_9PEZI</name>
<keyword evidence="3" id="KW-0509">mRNA transport</keyword>
<dbReference type="InterPro" id="IPR044840">
    <property type="entry name" value="Nup188"/>
</dbReference>
<dbReference type="InterPro" id="IPR041634">
    <property type="entry name" value="Nup188_C"/>
</dbReference>